<evidence type="ECO:0000256" key="2">
    <source>
        <dbReference type="ARBA" id="ARBA00008841"/>
    </source>
</evidence>
<dbReference type="STRING" id="1148.gene:10498224"/>
<dbReference type="AlphaFoldDB" id="P73331"/>
<dbReference type="PhylomeDB" id="P73331"/>
<gene>
    <name evidence="5" type="ordered locus">slr1903</name>
</gene>
<evidence type="ECO:0000313" key="6">
    <source>
        <dbReference type="Proteomes" id="UP000001425"/>
    </source>
</evidence>
<evidence type="ECO:0000256" key="1">
    <source>
        <dbReference type="ARBA" id="ARBA00004091"/>
    </source>
</evidence>
<evidence type="ECO:0000256" key="4">
    <source>
        <dbReference type="ARBA" id="ARBA00023172"/>
    </source>
</evidence>
<dbReference type="GO" id="GO:0004803">
    <property type="term" value="F:transposase activity"/>
    <property type="evidence" value="ECO:0007669"/>
    <property type="project" value="InterPro"/>
</dbReference>
<sequence length="138" mass="16517">MAFSPGKKNKLWLWKAYDRVTGRLIDWELGNRDSQTLSRLLERLAKWKVTVYCTDDWRPYQQLLDEHPDAFHGISKRETVGIERNNSDNRHWFARFHRRMKVVSRSAHMIDITMAIFAKFRVNGNTEPLRDWRLSLLS</sequence>
<dbReference type="NCBIfam" id="NF033558">
    <property type="entry name" value="transpos_IS1"/>
    <property type="match status" value="1"/>
</dbReference>
<dbReference type="PIR" id="S77514">
    <property type="entry name" value="S77514"/>
</dbReference>
<dbReference type="EMBL" id="BA000022">
    <property type="protein sequence ID" value="BAA17361.1"/>
    <property type="molecule type" value="Genomic_DNA"/>
</dbReference>
<dbReference type="PaxDb" id="1148-1652439"/>
<comment type="similarity">
    <text evidence="2">Belongs to the transposase 27 family.</text>
</comment>
<organism evidence="5 6">
    <name type="scientific">Synechocystis sp. (strain ATCC 27184 / PCC 6803 / Kazusa)</name>
    <dbReference type="NCBI Taxonomy" id="1111708"/>
    <lineage>
        <taxon>Bacteria</taxon>
        <taxon>Bacillati</taxon>
        <taxon>Cyanobacteriota</taxon>
        <taxon>Cyanophyceae</taxon>
        <taxon>Synechococcales</taxon>
        <taxon>Merismopediaceae</taxon>
        <taxon>Synechocystis</taxon>
    </lineage>
</organism>
<evidence type="ECO:0000313" key="5">
    <source>
        <dbReference type="EMBL" id="BAA17361.1"/>
    </source>
</evidence>
<dbReference type="GO" id="GO:0003677">
    <property type="term" value="F:DNA binding"/>
    <property type="evidence" value="ECO:0007669"/>
    <property type="project" value="InterPro"/>
</dbReference>
<dbReference type="PANTHER" id="PTHR33293:SF1">
    <property type="entry name" value="INSERTION ELEMENT IS1 1 PROTEIN INSB-RELATED"/>
    <property type="match status" value="1"/>
</dbReference>
<accession>P73331</accession>
<dbReference type="Proteomes" id="UP000001425">
    <property type="component" value="Chromosome"/>
</dbReference>
<dbReference type="InParanoid" id="P73331"/>
<reference evidence="5 6" key="2">
    <citation type="journal article" date="1996" name="DNA Res.">
        <title>Sequence analysis of the genome of the unicellular cyanobacterium Synechocystis sp. strain PCC6803. II. Sequence determination of the entire genome and assignment of potential protein-coding regions.</title>
        <authorList>
            <person name="Kaneko T."/>
            <person name="Sato S."/>
            <person name="Kotani H."/>
            <person name="Tanaka A."/>
            <person name="Asamizu E."/>
            <person name="Nakamura Y."/>
            <person name="Miyajima N."/>
            <person name="Hirosawa M."/>
            <person name="Sugiura M."/>
            <person name="Sasamoto S."/>
            <person name="Kimura T."/>
            <person name="Hosouchi T."/>
            <person name="Matsuno A."/>
            <person name="Muraki A."/>
            <person name="Nakazaki N."/>
            <person name="Naruo K."/>
            <person name="Okumura S."/>
            <person name="Shimpo S."/>
            <person name="Takeuchi C."/>
            <person name="Wada T."/>
            <person name="Watanabe A."/>
            <person name="Yamada M."/>
            <person name="Yasuda M."/>
            <person name="Tabata S."/>
        </authorList>
    </citation>
    <scope>NUCLEOTIDE SEQUENCE [LARGE SCALE GENOMIC DNA]</scope>
    <source>
        <strain evidence="6">ATCC 27184 / PCC 6803 / Kazusa</strain>
    </source>
</reference>
<evidence type="ECO:0000256" key="3">
    <source>
        <dbReference type="ARBA" id="ARBA00022578"/>
    </source>
</evidence>
<dbReference type="EnsemblBacteria" id="BAA17361">
    <property type="protein sequence ID" value="BAA17361"/>
    <property type="gene ID" value="BAA17361"/>
</dbReference>
<reference evidence="5 6" key="1">
    <citation type="journal article" date="1995" name="DNA Res.">
        <title>Sequence analysis of the genome of the unicellular cyanobacterium Synechocystis sp. strain PCC6803. I. Sequence features in the 1 Mb region from map positions 64% to 92% of the genome.</title>
        <authorList>
            <person name="Kaneko T."/>
            <person name="Tanaka A."/>
            <person name="Sato S."/>
            <person name="Kotani H."/>
            <person name="Sazuka T."/>
            <person name="Miyajima N."/>
            <person name="Sugiura M."/>
            <person name="Tabata S."/>
        </authorList>
    </citation>
    <scope>NUCLEOTIDE SEQUENCE [LARGE SCALE GENOMIC DNA]</scope>
    <source>
        <strain evidence="6">ATCC 27184 / PCC 6803 / Kazusa</strain>
    </source>
</reference>
<dbReference type="InterPro" id="IPR005063">
    <property type="entry name" value="Transposase_27"/>
</dbReference>
<dbReference type="GO" id="GO:0006313">
    <property type="term" value="P:DNA transposition"/>
    <property type="evidence" value="ECO:0000318"/>
    <property type="project" value="GO_Central"/>
</dbReference>
<proteinExistence type="inferred from homology"/>
<dbReference type="eggNOG" id="COG1662">
    <property type="taxonomic scope" value="Bacteria"/>
</dbReference>
<keyword evidence="4" id="KW-0233">DNA recombination</keyword>
<protein>
    <submittedName>
        <fullName evidence="5">Transposase</fullName>
    </submittedName>
</protein>
<name>P73331_SYNY3</name>
<dbReference type="InterPro" id="IPR051354">
    <property type="entry name" value="Transposase_27_IS1"/>
</dbReference>
<dbReference type="KEGG" id="syn:slr1903"/>
<keyword evidence="6" id="KW-1185">Reference proteome</keyword>
<keyword evidence="3" id="KW-0815">Transposition</keyword>
<dbReference type="PANTHER" id="PTHR33293">
    <property type="entry name" value="INSERTION ELEMENT IS1 1 PROTEIN INSB-RELATED"/>
    <property type="match status" value="1"/>
</dbReference>
<comment type="function">
    <text evidence="1">Absolutely required for transposition of IS1.</text>
</comment>
<dbReference type="Pfam" id="PF03400">
    <property type="entry name" value="DDE_Tnp_IS1"/>
    <property type="match status" value="1"/>
</dbReference>